<evidence type="ECO:0000256" key="1">
    <source>
        <dbReference type="ARBA" id="ARBA00009986"/>
    </source>
</evidence>
<dbReference type="PANTHER" id="PTHR42991">
    <property type="entry name" value="ALDEHYDE DEHYDROGENASE"/>
    <property type="match status" value="1"/>
</dbReference>
<sequence length="330" mass="36415">DTVAKFTYSVVAGNAVVVKPPSVDPLPVILFAKVVEEAGFPREGFAVLTVPGRESINLVSDRRIHIISFTGSSETGRKVIASAGIKQFVMELGGGDPAIVLEDADLDLAAERIALGIYSYAGQRCDAIKLVLVEDDVYLKLKEKLINNLSKVVVGDPRDEKTTMGPLIDTETVDKMLEAVKEAIERGGAILYGGKRLGATYVEPTLIEVLDKNVLKELKLYKEEIFAPVALITSFRDLDEAIELANGRRYGLDVSIFGYNIDKIRKLIRYLEFGAIYVNDMPRHGVGYYPFGGRKDSGIGREGIGYSIEHVTAYKTIIFNYKGRGIWRYL</sequence>
<organism evidence="4">
    <name type="scientific">Ignisphaera aggregans</name>
    <dbReference type="NCBI Taxonomy" id="334771"/>
    <lineage>
        <taxon>Archaea</taxon>
        <taxon>Thermoproteota</taxon>
        <taxon>Thermoprotei</taxon>
        <taxon>Desulfurococcales</taxon>
        <taxon>Desulfurococcaceae</taxon>
        <taxon>Ignisphaera</taxon>
    </lineage>
</organism>
<proteinExistence type="inferred from homology"/>
<dbReference type="InterPro" id="IPR015590">
    <property type="entry name" value="Aldehyde_DH_dom"/>
</dbReference>
<name>A0A832AS54_9CREN</name>
<feature type="non-terminal residue" evidence="4">
    <location>
        <position position="1"/>
    </location>
</feature>
<comment type="similarity">
    <text evidence="1">Belongs to the aldehyde dehydrogenase family.</text>
</comment>
<feature type="domain" description="Aldehyde dehydrogenase" evidence="3">
    <location>
        <begin position="4"/>
        <end position="317"/>
    </location>
</feature>
<protein>
    <submittedName>
        <fullName evidence="4">Aldehyde dehydrogenase family protein</fullName>
    </submittedName>
</protein>
<dbReference type="GO" id="GO:0008911">
    <property type="term" value="F:lactaldehyde dehydrogenase (NAD+) activity"/>
    <property type="evidence" value="ECO:0007669"/>
    <property type="project" value="TreeGrafter"/>
</dbReference>
<evidence type="ECO:0000259" key="3">
    <source>
        <dbReference type="Pfam" id="PF00171"/>
    </source>
</evidence>
<evidence type="ECO:0000313" key="4">
    <source>
        <dbReference type="EMBL" id="HFQ79711.1"/>
    </source>
</evidence>
<dbReference type="InterPro" id="IPR016162">
    <property type="entry name" value="Ald_DH_N"/>
</dbReference>
<keyword evidence="2" id="KW-0560">Oxidoreductase</keyword>
<dbReference type="EMBL" id="DTAU01000153">
    <property type="protein sequence ID" value="HFQ79711.1"/>
    <property type="molecule type" value="Genomic_DNA"/>
</dbReference>
<dbReference type="InterPro" id="IPR016163">
    <property type="entry name" value="Ald_DH_C"/>
</dbReference>
<dbReference type="AlphaFoldDB" id="A0A832AS54"/>
<evidence type="ECO:0000256" key="2">
    <source>
        <dbReference type="ARBA" id="ARBA00023002"/>
    </source>
</evidence>
<dbReference type="PANTHER" id="PTHR42991:SF1">
    <property type="entry name" value="ALDEHYDE DEHYDROGENASE"/>
    <property type="match status" value="1"/>
</dbReference>
<dbReference type="Gene3D" id="3.40.605.10">
    <property type="entry name" value="Aldehyde Dehydrogenase, Chain A, domain 1"/>
    <property type="match status" value="1"/>
</dbReference>
<reference evidence="4" key="1">
    <citation type="journal article" date="2020" name="mSystems">
        <title>Genome- and Community-Level Interaction Insights into Carbon Utilization and Element Cycling Functions of Hydrothermarchaeota in Hydrothermal Sediment.</title>
        <authorList>
            <person name="Zhou Z."/>
            <person name="Liu Y."/>
            <person name="Xu W."/>
            <person name="Pan J."/>
            <person name="Luo Z.H."/>
            <person name="Li M."/>
        </authorList>
    </citation>
    <scope>NUCLEOTIDE SEQUENCE</scope>
    <source>
        <strain evidence="4">SpSt-629</strain>
    </source>
</reference>
<dbReference type="Gene3D" id="3.40.309.10">
    <property type="entry name" value="Aldehyde Dehydrogenase, Chain A, domain 2"/>
    <property type="match status" value="1"/>
</dbReference>
<dbReference type="InterPro" id="IPR051020">
    <property type="entry name" value="ALDH-related_metabolic_enz"/>
</dbReference>
<dbReference type="Pfam" id="PF00171">
    <property type="entry name" value="Aldedh"/>
    <property type="match status" value="1"/>
</dbReference>
<gene>
    <name evidence="4" type="ORF">ENT99_08475</name>
</gene>
<accession>A0A832AS54</accession>
<comment type="caution">
    <text evidence="4">The sequence shown here is derived from an EMBL/GenBank/DDBJ whole genome shotgun (WGS) entry which is preliminary data.</text>
</comment>
<dbReference type="InterPro" id="IPR016161">
    <property type="entry name" value="Ald_DH/histidinol_DH"/>
</dbReference>
<dbReference type="SUPFAM" id="SSF53720">
    <property type="entry name" value="ALDH-like"/>
    <property type="match status" value="1"/>
</dbReference>